<evidence type="ECO:0000313" key="2">
    <source>
        <dbReference type="Proteomes" id="UP000834458"/>
    </source>
</evidence>
<name>A0AA35D8J8_9BURK</name>
<protein>
    <submittedName>
        <fullName evidence="1">Uncharacterized protein</fullName>
    </submittedName>
</protein>
<reference evidence="1" key="1">
    <citation type="submission" date="2020-05" db="EMBL/GenBank/DDBJ databases">
        <authorList>
            <person name="Delgado-Blas J."/>
        </authorList>
    </citation>
    <scope>NUCLEOTIDE SEQUENCE</scope>
    <source>
        <strain evidence="1">BB1454</strain>
    </source>
</reference>
<accession>A0AA35D8J8</accession>
<comment type="caution">
    <text evidence="1">The sequence shown here is derived from an EMBL/GenBank/DDBJ whole genome shotgun (WGS) entry which is preliminary data.</text>
</comment>
<evidence type="ECO:0000313" key="1">
    <source>
        <dbReference type="EMBL" id="CAB5698843.1"/>
    </source>
</evidence>
<dbReference type="Proteomes" id="UP000834458">
    <property type="component" value="Unassembled WGS sequence"/>
</dbReference>
<dbReference type="EMBL" id="CAHPSC010000038">
    <property type="protein sequence ID" value="CAB5698843.1"/>
    <property type="molecule type" value="Genomic_DNA"/>
</dbReference>
<gene>
    <name evidence="1" type="ORF">GHA_02581</name>
</gene>
<organism evidence="1 2">
    <name type="scientific">Comamonas aquatica</name>
    <dbReference type="NCBI Taxonomy" id="225991"/>
    <lineage>
        <taxon>Bacteria</taxon>
        <taxon>Pseudomonadati</taxon>
        <taxon>Pseudomonadota</taxon>
        <taxon>Betaproteobacteria</taxon>
        <taxon>Burkholderiales</taxon>
        <taxon>Comamonadaceae</taxon>
        <taxon>Comamonas</taxon>
    </lineage>
</organism>
<sequence length="34" mass="3809">MAKIKPKRLAEPINRLIAVVSDLHRNHTTASQEA</sequence>
<dbReference type="AlphaFoldDB" id="A0AA35D8J8"/>
<proteinExistence type="predicted"/>